<dbReference type="InterPro" id="IPR002123">
    <property type="entry name" value="Plipid/glycerol_acylTrfase"/>
</dbReference>
<sequence>MPGNADILPLAPGRPLVRSVGRLARALARQLSGFARLEKMADTLPQCGDPQTFATACLTALDVHTECLRGDLERIPARGPVVLFANHPSGALEGLMLAALCGKARPDLKILASDALLRIPQLAQLAPMLLPLNLSGGAAANAAVLRTAMTHLRSGGALGIFPSGSVARWQFGRGIAEQPWSRLLSRLGGRNADIPGLNFVPLHMSVRQNPLFIAATALKENVGEALLPNTLFKQRGSTARMIVGEAIPAEILTGLNHEQRTHCLGLCRSALGSEHGAAGHAANCQPLAPAAAKMDIMVSLAALPENRMLAREGRYCVYLLEGDESPLLLDELTRRREEAFRALGEGSGQARDTDRYDPLYSHLLLMDEEGKNIAGSYRARVVRPEGTWQYDKKRLYTASLFEYEPEFFRQCGNALELGRAFVCPEYQRDYTPLLLLWKGIGQMALRNGVRTLFGPASIGLNYRPQSVDLLWRHLRLRHWDTPLASMVRGKQPRKLREELPFAQHLDYKSVNALVRQMEGGRTLPILFKHYLQLGGRIAAFHEDRTFGTLDALLVVDLLNAPDKQLRRYVGEEGMRRLREGSWPA</sequence>
<dbReference type="GO" id="GO:0006629">
    <property type="term" value="P:lipid metabolic process"/>
    <property type="evidence" value="ECO:0007669"/>
    <property type="project" value="UniProtKB-KW"/>
</dbReference>
<evidence type="ECO:0000256" key="1">
    <source>
        <dbReference type="ARBA" id="ARBA00005189"/>
    </source>
</evidence>
<dbReference type="Pfam" id="PF13444">
    <property type="entry name" value="Acetyltransf_5"/>
    <property type="match status" value="1"/>
</dbReference>
<gene>
    <name evidence="7" type="ORF">KM92DES2_12554</name>
</gene>
<organism evidence="7">
    <name type="scientific">uncultured Desulfovibrio sp</name>
    <dbReference type="NCBI Taxonomy" id="167968"/>
    <lineage>
        <taxon>Bacteria</taxon>
        <taxon>Pseudomonadati</taxon>
        <taxon>Thermodesulfobacteriota</taxon>
        <taxon>Desulfovibrionia</taxon>
        <taxon>Desulfovibrionales</taxon>
        <taxon>Desulfovibrionaceae</taxon>
        <taxon>Desulfovibrio</taxon>
        <taxon>environmental samples</taxon>
    </lineage>
</organism>
<accession>A0A212KAV2</accession>
<dbReference type="InterPro" id="IPR045746">
    <property type="entry name" value="ACT14924-like_Acyltransf_dom"/>
</dbReference>
<reference evidence="7" key="1">
    <citation type="submission" date="2016-04" db="EMBL/GenBank/DDBJ databases">
        <authorList>
            <person name="Evans L.H."/>
            <person name="Alamgir A."/>
            <person name="Owens N."/>
            <person name="Weber N.D."/>
            <person name="Virtaneva K."/>
            <person name="Barbian K."/>
            <person name="Babar A."/>
            <person name="Rosenke K."/>
        </authorList>
    </citation>
    <scope>NUCLEOTIDE SEQUENCE</scope>
    <source>
        <strain evidence="7">92-2</strain>
    </source>
</reference>
<dbReference type="Gene3D" id="3.40.630.30">
    <property type="match status" value="1"/>
</dbReference>
<protein>
    <recommendedName>
        <fullName evidence="6">Phospholipid/glycerol acyltransferase domain-containing protein</fullName>
    </recommendedName>
</protein>
<dbReference type="GO" id="GO:0016746">
    <property type="term" value="F:acyltransferase activity"/>
    <property type="evidence" value="ECO:0007669"/>
    <property type="project" value="UniProtKB-KW"/>
</dbReference>
<dbReference type="RefSeq" id="WP_192113395.1">
    <property type="nucleotide sequence ID" value="NZ_LT598928.1"/>
</dbReference>
<keyword evidence="2" id="KW-0444">Lipid biosynthesis</keyword>
<evidence type="ECO:0000313" key="7">
    <source>
        <dbReference type="EMBL" id="SBW08767.1"/>
    </source>
</evidence>
<keyword evidence="5" id="KW-0012">Acyltransferase</keyword>
<dbReference type="Pfam" id="PF19576">
    <property type="entry name" value="Acyltransf_2"/>
    <property type="match status" value="1"/>
</dbReference>
<dbReference type="SUPFAM" id="SSF69593">
    <property type="entry name" value="Glycerol-3-phosphate (1)-acyltransferase"/>
    <property type="match status" value="1"/>
</dbReference>
<comment type="pathway">
    <text evidence="1">Lipid metabolism.</text>
</comment>
<keyword evidence="3" id="KW-0808">Transferase</keyword>
<dbReference type="InterPro" id="IPR016181">
    <property type="entry name" value="Acyl_CoA_acyltransferase"/>
</dbReference>
<dbReference type="SMART" id="SM00563">
    <property type="entry name" value="PlsC"/>
    <property type="match status" value="1"/>
</dbReference>
<dbReference type="PANTHER" id="PTHR37323">
    <property type="entry name" value="GCN5-RELATED N-ACETYLTRANSFERASE"/>
    <property type="match status" value="1"/>
</dbReference>
<dbReference type="SUPFAM" id="SSF55729">
    <property type="entry name" value="Acyl-CoA N-acyltransferases (Nat)"/>
    <property type="match status" value="1"/>
</dbReference>
<dbReference type="PANTHER" id="PTHR37323:SF1">
    <property type="entry name" value="L-ORNITHINE N(ALPHA)-ACYLTRANSFERASE"/>
    <property type="match status" value="1"/>
</dbReference>
<evidence type="ECO:0000256" key="5">
    <source>
        <dbReference type="ARBA" id="ARBA00023315"/>
    </source>
</evidence>
<dbReference type="InterPro" id="IPR052351">
    <property type="entry name" value="Ornithine_N-alpha-AT"/>
</dbReference>
<dbReference type="EMBL" id="FLUP01000001">
    <property type="protein sequence ID" value="SBW08767.1"/>
    <property type="molecule type" value="Genomic_DNA"/>
</dbReference>
<evidence type="ECO:0000256" key="4">
    <source>
        <dbReference type="ARBA" id="ARBA00023098"/>
    </source>
</evidence>
<dbReference type="AlphaFoldDB" id="A0A212KAV2"/>
<feature type="domain" description="Phospholipid/glycerol acyltransferase" evidence="6">
    <location>
        <begin position="81"/>
        <end position="190"/>
    </location>
</feature>
<evidence type="ECO:0000259" key="6">
    <source>
        <dbReference type="SMART" id="SM00563"/>
    </source>
</evidence>
<keyword evidence="4" id="KW-0443">Lipid metabolism</keyword>
<proteinExistence type="predicted"/>
<name>A0A212KAV2_9BACT</name>
<evidence type="ECO:0000256" key="2">
    <source>
        <dbReference type="ARBA" id="ARBA00022516"/>
    </source>
</evidence>
<evidence type="ECO:0000256" key="3">
    <source>
        <dbReference type="ARBA" id="ARBA00022679"/>
    </source>
</evidence>